<dbReference type="InterPro" id="IPR016024">
    <property type="entry name" value="ARM-type_fold"/>
</dbReference>
<dbReference type="OrthoDB" id="10254310at2759"/>
<evidence type="ECO:0000313" key="8">
    <source>
        <dbReference type="Proteomes" id="UP000188318"/>
    </source>
</evidence>
<keyword evidence="4" id="KW-0653">Protein transport</keyword>
<dbReference type="InterPro" id="IPR011989">
    <property type="entry name" value="ARM-like"/>
</dbReference>
<keyword evidence="3" id="KW-0813">Transport</keyword>
<keyword evidence="5" id="KW-0472">Membrane</keyword>
<dbReference type="GO" id="GO:0006886">
    <property type="term" value="P:intracellular protein transport"/>
    <property type="evidence" value="ECO:0007669"/>
    <property type="project" value="InterPro"/>
</dbReference>
<dbReference type="VEuPathDB" id="FungiDB:ASPCADRAFT_505524"/>
<evidence type="ECO:0000256" key="1">
    <source>
        <dbReference type="ARBA" id="ARBA00004308"/>
    </source>
</evidence>
<evidence type="ECO:0000256" key="3">
    <source>
        <dbReference type="ARBA" id="ARBA00022448"/>
    </source>
</evidence>
<dbReference type="GO" id="GO:0012505">
    <property type="term" value="C:endomembrane system"/>
    <property type="evidence" value="ECO:0007669"/>
    <property type="project" value="UniProtKB-SubCell"/>
</dbReference>
<dbReference type="Gene3D" id="1.25.10.10">
    <property type="entry name" value="Leucine-rich Repeat Variant"/>
    <property type="match status" value="1"/>
</dbReference>
<dbReference type="STRING" id="602072.A0A1R3RRJ4"/>
<gene>
    <name evidence="7" type="ORF">ASPCADRAFT_505524</name>
</gene>
<dbReference type="SUPFAM" id="SSF48371">
    <property type="entry name" value="ARM repeat"/>
    <property type="match status" value="1"/>
</dbReference>
<comment type="subcellular location">
    <subcellularLocation>
        <location evidence="1">Endomembrane system</location>
    </subcellularLocation>
</comment>
<dbReference type="AlphaFoldDB" id="A0A1R3RRJ4"/>
<evidence type="ECO:0000256" key="4">
    <source>
        <dbReference type="ARBA" id="ARBA00022927"/>
    </source>
</evidence>
<evidence type="ECO:0000256" key="2">
    <source>
        <dbReference type="ARBA" id="ARBA00006613"/>
    </source>
</evidence>
<comment type="similarity">
    <text evidence="2">Belongs to the adaptor complexes large subunit family.</text>
</comment>
<keyword evidence="8" id="KW-1185">Reference proteome</keyword>
<proteinExistence type="inferred from homology"/>
<evidence type="ECO:0000256" key="5">
    <source>
        <dbReference type="ARBA" id="ARBA00023136"/>
    </source>
</evidence>
<evidence type="ECO:0000313" key="7">
    <source>
        <dbReference type="EMBL" id="OOF97101.1"/>
    </source>
</evidence>
<reference evidence="8" key="1">
    <citation type="journal article" date="2017" name="Genome Biol.">
        <title>Comparative genomics reveals high biological diversity and specific adaptations in the industrially and medically important fungal genus Aspergillus.</title>
        <authorList>
            <person name="de Vries R.P."/>
            <person name="Riley R."/>
            <person name="Wiebenga A."/>
            <person name="Aguilar-Osorio G."/>
            <person name="Amillis S."/>
            <person name="Uchima C.A."/>
            <person name="Anderluh G."/>
            <person name="Asadollahi M."/>
            <person name="Askin M."/>
            <person name="Barry K."/>
            <person name="Battaglia E."/>
            <person name="Bayram O."/>
            <person name="Benocci T."/>
            <person name="Braus-Stromeyer S.A."/>
            <person name="Caldana C."/>
            <person name="Canovas D."/>
            <person name="Cerqueira G.C."/>
            <person name="Chen F."/>
            <person name="Chen W."/>
            <person name="Choi C."/>
            <person name="Clum A."/>
            <person name="Dos Santos R.A."/>
            <person name="Damasio A.R."/>
            <person name="Diallinas G."/>
            <person name="Emri T."/>
            <person name="Fekete E."/>
            <person name="Flipphi M."/>
            <person name="Freyberg S."/>
            <person name="Gallo A."/>
            <person name="Gournas C."/>
            <person name="Habgood R."/>
            <person name="Hainaut M."/>
            <person name="Harispe M.L."/>
            <person name="Henrissat B."/>
            <person name="Hilden K.S."/>
            <person name="Hope R."/>
            <person name="Hossain A."/>
            <person name="Karabika E."/>
            <person name="Karaffa L."/>
            <person name="Karanyi Z."/>
            <person name="Krasevec N."/>
            <person name="Kuo A."/>
            <person name="Kusch H."/>
            <person name="LaButti K."/>
            <person name="Lagendijk E.L."/>
            <person name="Lapidus A."/>
            <person name="Levasseur A."/>
            <person name="Lindquist E."/>
            <person name="Lipzen A."/>
            <person name="Logrieco A.F."/>
            <person name="MacCabe A."/>
            <person name="Maekelae M.R."/>
            <person name="Malavazi I."/>
            <person name="Melin P."/>
            <person name="Meyer V."/>
            <person name="Mielnichuk N."/>
            <person name="Miskei M."/>
            <person name="Molnar A.P."/>
            <person name="Mule G."/>
            <person name="Ngan C.Y."/>
            <person name="Orejas M."/>
            <person name="Orosz E."/>
            <person name="Ouedraogo J.P."/>
            <person name="Overkamp K.M."/>
            <person name="Park H.-S."/>
            <person name="Perrone G."/>
            <person name="Piumi F."/>
            <person name="Punt P.J."/>
            <person name="Ram A.F."/>
            <person name="Ramon A."/>
            <person name="Rauscher S."/>
            <person name="Record E."/>
            <person name="Riano-Pachon D.M."/>
            <person name="Robert V."/>
            <person name="Roehrig J."/>
            <person name="Ruller R."/>
            <person name="Salamov A."/>
            <person name="Salih N.S."/>
            <person name="Samson R.A."/>
            <person name="Sandor E."/>
            <person name="Sanguinetti M."/>
            <person name="Schuetze T."/>
            <person name="Sepcic K."/>
            <person name="Shelest E."/>
            <person name="Sherlock G."/>
            <person name="Sophianopoulou V."/>
            <person name="Squina F.M."/>
            <person name="Sun H."/>
            <person name="Susca A."/>
            <person name="Todd R.B."/>
            <person name="Tsang A."/>
            <person name="Unkles S.E."/>
            <person name="van de Wiele N."/>
            <person name="van Rossen-Uffink D."/>
            <person name="Oliveira J.V."/>
            <person name="Vesth T.C."/>
            <person name="Visser J."/>
            <person name="Yu J.-H."/>
            <person name="Zhou M."/>
            <person name="Andersen M.R."/>
            <person name="Archer D.B."/>
            <person name="Baker S.E."/>
            <person name="Benoit I."/>
            <person name="Brakhage A.A."/>
            <person name="Braus G.H."/>
            <person name="Fischer R."/>
            <person name="Frisvad J.C."/>
            <person name="Goldman G.H."/>
            <person name="Houbraken J."/>
            <person name="Oakley B."/>
            <person name="Pocsi I."/>
            <person name="Scazzocchio C."/>
            <person name="Seiboth B."/>
            <person name="vanKuyk P.A."/>
            <person name="Wortman J."/>
            <person name="Dyer P.S."/>
            <person name="Grigoriev I.V."/>
        </authorList>
    </citation>
    <scope>NUCLEOTIDE SEQUENCE [LARGE SCALE GENOMIC DNA]</scope>
    <source>
        <strain evidence="8">ITEM 5010</strain>
    </source>
</reference>
<dbReference type="Proteomes" id="UP000188318">
    <property type="component" value="Unassembled WGS sequence"/>
</dbReference>
<dbReference type="PANTHER" id="PTHR11134">
    <property type="entry name" value="ADAPTOR COMPLEX SUBUNIT BETA FAMILY MEMBER"/>
    <property type="match status" value="1"/>
</dbReference>
<accession>A0A1R3RRJ4</accession>
<dbReference type="Pfam" id="PF01602">
    <property type="entry name" value="Adaptin_N"/>
    <property type="match status" value="1"/>
</dbReference>
<dbReference type="GO" id="GO:0016192">
    <property type="term" value="P:vesicle-mediated transport"/>
    <property type="evidence" value="ECO:0007669"/>
    <property type="project" value="InterPro"/>
</dbReference>
<feature type="non-terminal residue" evidence="7">
    <location>
        <position position="402"/>
    </location>
</feature>
<sequence>METISRISSMLETARELTLEAAQSAAMSRGTSTGLSNRNLTTSHIKKLLDSRNDREVLDGMRRVITLMYRSEPSLPFFSAVVKNVASANLEVKKLVYIYLVHHAEAEPDLALLSINAIQKSLTDQNPHARAMALRTMSGIRVPVISQIVSLAIKRGCGDMSPHVRKAAALAIPKCYRLDPNTLPQLIGYLTTLLGDTQYFVLGPTVAAFLNVCPDRIDLIHKHYRSLVKKLVDMDEWSQLSTLRLLTFYARKCFPRKTQKGKQAVSEGFYEDDEVPESNGDGNEHEVLVLDPDLEFFLRTCKLLLQNRNSAVIVSVVRCFLYLGTPEYLDAAIGPLVALLRSPQDTQHVALYNIVAVALKHPKPFTKYATHFLVHAIDPPHIWRLKLEVLTIIFPHCGLHLK</sequence>
<dbReference type="OMA" id="ICERITH"/>
<dbReference type="InterPro" id="IPR002553">
    <property type="entry name" value="Clathrin/coatomer_adapt-like_N"/>
</dbReference>
<dbReference type="GO" id="GO:0030117">
    <property type="term" value="C:membrane coat"/>
    <property type="evidence" value="ECO:0007669"/>
    <property type="project" value="InterPro"/>
</dbReference>
<organism evidence="7 8">
    <name type="scientific">Aspergillus carbonarius (strain ITEM 5010)</name>
    <dbReference type="NCBI Taxonomy" id="602072"/>
    <lineage>
        <taxon>Eukaryota</taxon>
        <taxon>Fungi</taxon>
        <taxon>Dikarya</taxon>
        <taxon>Ascomycota</taxon>
        <taxon>Pezizomycotina</taxon>
        <taxon>Eurotiomycetes</taxon>
        <taxon>Eurotiomycetidae</taxon>
        <taxon>Eurotiales</taxon>
        <taxon>Aspergillaceae</taxon>
        <taxon>Aspergillus</taxon>
        <taxon>Aspergillus subgen. Circumdati</taxon>
    </lineage>
</organism>
<dbReference type="InterPro" id="IPR026739">
    <property type="entry name" value="AP_beta"/>
</dbReference>
<name>A0A1R3RRJ4_ASPC5</name>
<protein>
    <recommendedName>
        <fullName evidence="6">Clathrin/coatomer adaptor adaptin-like N-terminal domain-containing protein</fullName>
    </recommendedName>
</protein>
<feature type="domain" description="Clathrin/coatomer adaptor adaptin-like N-terminal" evidence="6">
    <location>
        <begin position="39"/>
        <end position="391"/>
    </location>
</feature>
<dbReference type="EMBL" id="KV907497">
    <property type="protein sequence ID" value="OOF97101.1"/>
    <property type="molecule type" value="Genomic_DNA"/>
</dbReference>
<evidence type="ECO:0000259" key="6">
    <source>
        <dbReference type="Pfam" id="PF01602"/>
    </source>
</evidence>